<dbReference type="Gene3D" id="3.20.20.30">
    <property type="entry name" value="Luciferase-like domain"/>
    <property type="match status" value="1"/>
</dbReference>
<name>A0ABN2MZW0_9PSEU</name>
<dbReference type="PANTHER" id="PTHR30137">
    <property type="entry name" value="LUCIFERASE-LIKE MONOOXYGENASE"/>
    <property type="match status" value="1"/>
</dbReference>
<dbReference type="PANTHER" id="PTHR30137:SF8">
    <property type="entry name" value="BLR5498 PROTEIN"/>
    <property type="match status" value="1"/>
</dbReference>
<evidence type="ECO:0000256" key="2">
    <source>
        <dbReference type="ARBA" id="ARBA00023033"/>
    </source>
</evidence>
<keyword evidence="2" id="KW-0503">Monooxygenase</keyword>
<dbReference type="Proteomes" id="UP001500449">
    <property type="component" value="Unassembled WGS sequence"/>
</dbReference>
<keyword evidence="5" id="KW-1185">Reference proteome</keyword>
<organism evidence="4 5">
    <name type="scientific">Pseudonocardia ailaonensis</name>
    <dbReference type="NCBI Taxonomy" id="367279"/>
    <lineage>
        <taxon>Bacteria</taxon>
        <taxon>Bacillati</taxon>
        <taxon>Actinomycetota</taxon>
        <taxon>Actinomycetes</taxon>
        <taxon>Pseudonocardiales</taxon>
        <taxon>Pseudonocardiaceae</taxon>
        <taxon>Pseudonocardia</taxon>
    </lineage>
</organism>
<protein>
    <submittedName>
        <fullName evidence="4">LLM class flavin-dependent oxidoreductase</fullName>
    </submittedName>
</protein>
<evidence type="ECO:0000313" key="5">
    <source>
        <dbReference type="Proteomes" id="UP001500449"/>
    </source>
</evidence>
<dbReference type="InterPro" id="IPR050766">
    <property type="entry name" value="Bact_Lucif_Oxidored"/>
</dbReference>
<feature type="domain" description="Luciferase-like" evidence="3">
    <location>
        <begin position="1"/>
        <end position="320"/>
    </location>
</feature>
<evidence type="ECO:0000259" key="3">
    <source>
        <dbReference type="Pfam" id="PF00296"/>
    </source>
</evidence>
<gene>
    <name evidence="4" type="ORF">GCM10009836_26240</name>
</gene>
<proteinExistence type="predicted"/>
<reference evidence="4 5" key="1">
    <citation type="journal article" date="2019" name="Int. J. Syst. Evol. Microbiol.">
        <title>The Global Catalogue of Microorganisms (GCM) 10K type strain sequencing project: providing services to taxonomists for standard genome sequencing and annotation.</title>
        <authorList>
            <consortium name="The Broad Institute Genomics Platform"/>
            <consortium name="The Broad Institute Genome Sequencing Center for Infectious Disease"/>
            <person name="Wu L."/>
            <person name="Ma J."/>
        </authorList>
    </citation>
    <scope>NUCLEOTIDE SEQUENCE [LARGE SCALE GENOMIC DNA]</scope>
    <source>
        <strain evidence="4 5">JCM 16009</strain>
    </source>
</reference>
<sequence length="352" mass="38884">MKFGIMHLFQQDPTTDPVKQAGAVIRESIAQCVYAEELGFDSVWLAEHHFNPYGLVGSPLIAAGAVAAATERIRIGTAVLVLPFYNPLRLAEDCALVDQISEGRLDVGFGRGYQPAEFRRLGVPQSEARARTEEAVEILKLAWTQDQFDFHGKFWNIDGATILPKPVQDPHPSLYQAASSIDTFTIAGATGSRILTSPNFTPLRTVKKQFGAYVDALVEGGHDPRDFDRPMLQQTYVGDTAADAFDTPRPYVDLMDRMKRTLLPGANGEAIAEGYESWARIAAGIGDSDYSQRFSEGGMLGTAADIRERLTRLRDEVGVTEFICQFNFGGMPADLVRRSMKRFADDVMPHFQ</sequence>
<keyword evidence="1" id="KW-0560">Oxidoreductase</keyword>
<evidence type="ECO:0000313" key="4">
    <source>
        <dbReference type="EMBL" id="GAA1845453.1"/>
    </source>
</evidence>
<dbReference type="SUPFAM" id="SSF51679">
    <property type="entry name" value="Bacterial luciferase-like"/>
    <property type="match status" value="1"/>
</dbReference>
<dbReference type="EMBL" id="BAAAQK010000005">
    <property type="protein sequence ID" value="GAA1845453.1"/>
    <property type="molecule type" value="Genomic_DNA"/>
</dbReference>
<dbReference type="InterPro" id="IPR011251">
    <property type="entry name" value="Luciferase-like_dom"/>
</dbReference>
<evidence type="ECO:0000256" key="1">
    <source>
        <dbReference type="ARBA" id="ARBA00023002"/>
    </source>
</evidence>
<dbReference type="RefSeq" id="WP_344415948.1">
    <property type="nucleotide sequence ID" value="NZ_BAAAQK010000005.1"/>
</dbReference>
<dbReference type="Pfam" id="PF00296">
    <property type="entry name" value="Bac_luciferase"/>
    <property type="match status" value="1"/>
</dbReference>
<comment type="caution">
    <text evidence="4">The sequence shown here is derived from an EMBL/GenBank/DDBJ whole genome shotgun (WGS) entry which is preliminary data.</text>
</comment>
<accession>A0ABN2MZW0</accession>
<dbReference type="InterPro" id="IPR036661">
    <property type="entry name" value="Luciferase-like_sf"/>
</dbReference>